<dbReference type="Proteomes" id="UP000683551">
    <property type="component" value="Chromosome"/>
</dbReference>
<dbReference type="InterPro" id="IPR015422">
    <property type="entry name" value="PyrdxlP-dep_Trfase_small"/>
</dbReference>
<dbReference type="Proteomes" id="UP000075653">
    <property type="component" value="Unassembled WGS sequence"/>
</dbReference>
<dbReference type="Gene3D" id="3.40.640.10">
    <property type="entry name" value="Type I PLP-dependent aspartate aminotransferase-like (Major domain)"/>
    <property type="match status" value="1"/>
</dbReference>
<evidence type="ECO:0000313" key="3">
    <source>
        <dbReference type="EMBL" id="KXW58768.1"/>
    </source>
</evidence>
<reference evidence="3 5" key="1">
    <citation type="submission" date="2016-01" db="EMBL/GenBank/DDBJ databases">
        <title>Genome sequence of the acidophilic iron oxidising Ferrovum strain Z-31.</title>
        <authorList>
            <person name="Poehlein A."/>
            <person name="Ullrich S.R."/>
            <person name="Schloemann M."/>
            <person name="Muehling M."/>
            <person name="Daniel R."/>
        </authorList>
    </citation>
    <scope>NUCLEOTIDE SEQUENCE [LARGE SCALE GENOMIC DNA]</scope>
    <source>
        <strain evidence="3 5">Z-31</strain>
    </source>
</reference>
<dbReference type="CDD" id="cd00616">
    <property type="entry name" value="AHBA_syn"/>
    <property type="match status" value="1"/>
</dbReference>
<accession>A0A859ABU3</accession>
<evidence type="ECO:0000313" key="5">
    <source>
        <dbReference type="Proteomes" id="UP000075653"/>
    </source>
</evidence>
<keyword evidence="3" id="KW-0032">Aminotransferase</keyword>
<evidence type="ECO:0000313" key="4">
    <source>
        <dbReference type="EMBL" id="QWY77575.1"/>
    </source>
</evidence>
<accession>A0A149VZZ8</accession>
<dbReference type="GeneID" id="301710945"/>
<organism evidence="3 5">
    <name type="scientific">Ferrovum myxofaciens</name>
    <dbReference type="NCBI Taxonomy" id="416213"/>
    <lineage>
        <taxon>Bacteria</taxon>
        <taxon>Pseudomonadati</taxon>
        <taxon>Pseudomonadota</taxon>
        <taxon>Betaproteobacteria</taxon>
        <taxon>Ferrovales</taxon>
        <taxon>Ferrovaceae</taxon>
        <taxon>Ferrovum</taxon>
    </lineage>
</organism>
<dbReference type="PANTHER" id="PTHR30244:SF34">
    <property type="entry name" value="DTDP-4-AMINO-4,6-DIDEOXYGALACTOSE TRANSAMINASE"/>
    <property type="match status" value="1"/>
</dbReference>
<dbReference type="Gene3D" id="3.90.1150.10">
    <property type="entry name" value="Aspartate Aminotransferase, domain 1"/>
    <property type="match status" value="1"/>
</dbReference>
<proteinExistence type="inferred from homology"/>
<dbReference type="RefSeq" id="WP_062187600.1">
    <property type="nucleotide sequence ID" value="NZ_CP053675.1"/>
</dbReference>
<dbReference type="Pfam" id="PF01041">
    <property type="entry name" value="DegT_DnrJ_EryC1"/>
    <property type="match status" value="1"/>
</dbReference>
<protein>
    <submittedName>
        <fullName evidence="4">DegT/DnrJ/EryC1/StrS family aminotransferase</fullName>
    </submittedName>
    <submittedName>
        <fullName evidence="3">UDP-4-amino-4-deoxy-L-arabinose--oxoglutarate aminotransferase</fullName>
        <ecNumber evidence="3">2.6.1.87</ecNumber>
    </submittedName>
</protein>
<dbReference type="EMBL" id="LRRD01000010">
    <property type="protein sequence ID" value="KXW58768.1"/>
    <property type="molecule type" value="Genomic_DNA"/>
</dbReference>
<dbReference type="PATRIC" id="fig|1789004.3.peg.648"/>
<dbReference type="GO" id="GO:0099620">
    <property type="term" value="F:UDP-4-amino-4-deoxy-L-arabinose aminotransferase"/>
    <property type="evidence" value="ECO:0007669"/>
    <property type="project" value="UniProtKB-EC"/>
</dbReference>
<sequence>MITLSDPDISQLEIESVSEVLRSPRISHGSKVEEFETAFAAFLGRKHAIAVHSGILGLVISLQAKGIGVGDEVIASPYAWHQISHAVSHCGATPVFSEIDYWAGTLDPVKAATKITSSTRALLVGNTNGHPAPWDEFMELSRARGLLLIEDSTEAIASVYKGKPVGSFGDLAIFDFSQPGPLVCGEGGMIVTDDSQLYSAIRQIRNRRQDERFSVIAGVRLPWGCVMSDMTAALGLVQLQRIDRILERRKEVEDFYYDHVRSFEGIKDPYIAQDVDEVHWFLYLIHLGTRFSKSSRDAIIHDLHTEGVEAAAYCQPAHLQPYYQKAGYRKGNFLVTEKVADRVIVLPFHGHLTEDQVGFIVKITKDASLNVGAGSAIY</sequence>
<dbReference type="InterPro" id="IPR015424">
    <property type="entry name" value="PyrdxlP-dep_Trfase"/>
</dbReference>
<dbReference type="InterPro" id="IPR000653">
    <property type="entry name" value="DegT/StrS_aminotransferase"/>
</dbReference>
<dbReference type="GO" id="GO:0000271">
    <property type="term" value="P:polysaccharide biosynthetic process"/>
    <property type="evidence" value="ECO:0007669"/>
    <property type="project" value="TreeGrafter"/>
</dbReference>
<keyword evidence="2" id="KW-0663">Pyridoxal phosphate</keyword>
<dbReference type="InterPro" id="IPR015421">
    <property type="entry name" value="PyrdxlP-dep_Trfase_major"/>
</dbReference>
<reference evidence="4" key="2">
    <citation type="submission" date="2021-02" db="EMBL/GenBank/DDBJ databases">
        <title>Comparative genomics of Ferrovum myxofaciens strains, predominant extremophile bacteria forming large biofilm stalactites in acid mine ecosystems.</title>
        <authorList>
            <person name="Burkartova K."/>
            <person name="Ridl J."/>
            <person name="Pajer P."/>
            <person name="Falteisek L."/>
        </authorList>
    </citation>
    <scope>NUCLEOTIDE SEQUENCE</scope>
    <source>
        <strain evidence="4">MI1III</strain>
    </source>
</reference>
<dbReference type="SUPFAM" id="SSF53383">
    <property type="entry name" value="PLP-dependent transferases"/>
    <property type="match status" value="1"/>
</dbReference>
<dbReference type="EC" id="2.6.1.87" evidence="3"/>
<dbReference type="PANTHER" id="PTHR30244">
    <property type="entry name" value="TRANSAMINASE"/>
    <property type="match status" value="1"/>
</dbReference>
<comment type="similarity">
    <text evidence="1 2">Belongs to the DegT/DnrJ/EryC1 family.</text>
</comment>
<evidence type="ECO:0000256" key="2">
    <source>
        <dbReference type="RuleBase" id="RU004508"/>
    </source>
</evidence>
<keyword evidence="3" id="KW-0808">Transferase</keyword>
<dbReference type="AlphaFoldDB" id="A0A859ABU3"/>
<dbReference type="GO" id="GO:0030170">
    <property type="term" value="F:pyridoxal phosphate binding"/>
    <property type="evidence" value="ECO:0007669"/>
    <property type="project" value="TreeGrafter"/>
</dbReference>
<keyword evidence="5" id="KW-1185">Reference proteome</keyword>
<evidence type="ECO:0000256" key="1">
    <source>
        <dbReference type="ARBA" id="ARBA00037999"/>
    </source>
</evidence>
<name>A0A859ABU3_9PROT</name>
<dbReference type="PIRSF" id="PIRSF000390">
    <property type="entry name" value="PLP_StrS"/>
    <property type="match status" value="1"/>
</dbReference>
<dbReference type="EMBL" id="CP071137">
    <property type="protein sequence ID" value="QWY77575.1"/>
    <property type="molecule type" value="Genomic_DNA"/>
</dbReference>
<gene>
    <name evidence="3" type="primary">arnB_1</name>
    <name evidence="3" type="ORF">FEMY_06440</name>
    <name evidence="4" type="ORF">JZL65_00360</name>
</gene>